<dbReference type="EMBL" id="PXYK01000006">
    <property type="protein sequence ID" value="PSJ62604.1"/>
    <property type="molecule type" value="Genomic_DNA"/>
</dbReference>
<keyword evidence="3" id="KW-1185">Reference proteome</keyword>
<dbReference type="AlphaFoldDB" id="A0A2P7SJE9"/>
<evidence type="ECO:0000313" key="2">
    <source>
        <dbReference type="EMBL" id="PSJ62604.1"/>
    </source>
</evidence>
<reference evidence="2 3" key="1">
    <citation type="submission" date="2018-03" db="EMBL/GenBank/DDBJ databases">
        <title>The draft genome of Mesorhizobium sp. 6GN-30.</title>
        <authorList>
            <person name="Liu L."/>
            <person name="Li L."/>
            <person name="Wang T."/>
            <person name="Zhang X."/>
            <person name="Liang L."/>
        </authorList>
    </citation>
    <scope>NUCLEOTIDE SEQUENCE [LARGE SCALE GENOMIC DNA]</scope>
    <source>
        <strain evidence="2 3">6GN30</strain>
    </source>
</reference>
<dbReference type="OrthoDB" id="7933134at2"/>
<evidence type="ECO:0000313" key="3">
    <source>
        <dbReference type="Proteomes" id="UP000241229"/>
    </source>
</evidence>
<organism evidence="2 3">
    <name type="scientific">Kumtagia ephedrae</name>
    <dbReference type="NCBI Taxonomy" id="2116701"/>
    <lineage>
        <taxon>Bacteria</taxon>
        <taxon>Pseudomonadati</taxon>
        <taxon>Pseudomonadota</taxon>
        <taxon>Alphaproteobacteria</taxon>
        <taxon>Hyphomicrobiales</taxon>
        <taxon>Phyllobacteriaceae</taxon>
        <taxon>Kumtagia</taxon>
    </lineage>
</organism>
<name>A0A2P7SJE9_9HYPH</name>
<sequence>MHQRDRKGAIAFVVGLWVAVLFVLFTMWPLVGDGAIRIVLAVAGIAVLAFNTAAIVAMLRHYRDDKHFIYGLDIKHLDEMRRRKRI</sequence>
<keyword evidence="1" id="KW-1133">Transmembrane helix</keyword>
<evidence type="ECO:0000256" key="1">
    <source>
        <dbReference type="SAM" id="Phobius"/>
    </source>
</evidence>
<comment type="caution">
    <text evidence="2">The sequence shown here is derived from an EMBL/GenBank/DDBJ whole genome shotgun (WGS) entry which is preliminary data.</text>
</comment>
<accession>A0A2P7SJE9</accession>
<feature type="transmembrane region" description="Helical" evidence="1">
    <location>
        <begin position="34"/>
        <end position="59"/>
    </location>
</feature>
<dbReference type="Proteomes" id="UP000241229">
    <property type="component" value="Unassembled WGS sequence"/>
</dbReference>
<keyword evidence="1" id="KW-0472">Membrane</keyword>
<protein>
    <submittedName>
        <fullName evidence="2">Uncharacterized protein</fullName>
    </submittedName>
</protein>
<keyword evidence="1" id="KW-0812">Transmembrane</keyword>
<gene>
    <name evidence="2" type="ORF">C7I84_08360</name>
</gene>
<feature type="transmembrane region" description="Helical" evidence="1">
    <location>
        <begin position="9"/>
        <end position="28"/>
    </location>
</feature>
<proteinExistence type="predicted"/>